<feature type="transmembrane region" description="Helical" evidence="9">
    <location>
        <begin position="40"/>
        <end position="59"/>
    </location>
</feature>
<dbReference type="EMBL" id="MU853794">
    <property type="protein sequence ID" value="KAK3940590.1"/>
    <property type="molecule type" value="Genomic_DNA"/>
</dbReference>
<comment type="caution">
    <text evidence="10">The sequence shown here is derived from an EMBL/GenBank/DDBJ whole genome shotgun (WGS) entry which is preliminary data.</text>
</comment>
<dbReference type="GO" id="GO:0006465">
    <property type="term" value="P:signal peptide processing"/>
    <property type="evidence" value="ECO:0007669"/>
    <property type="project" value="TreeGrafter"/>
</dbReference>
<sequence length="560" mass="61691">MSSGNSATSVAQELSNAAPNATRQSETLSFVFSMLLNPEFLLIEALVILSALSIIWLGAHGSLRRPPSAAPPDPKSKKGKKDEQFTEGLSASDAILLPILAGTVLIGLYYLMEWLQDPDIVNKVLRVYMSTMSIASMGRLSGDALDVLTSLVFPSMWVDRRGKLFRIDAGRRCQVLVNHAAGTETLAEGKRTPFPGFLSEARLSDRVGSLAWEIRHLLTEEWTVRLAAHGLFFVEFDIKLNSLLGFPISVLAAIAYYTTHWTALSNLLGSAFGYASFSMLSPTSFRIGTLVLAGLFVYDIVMVFYTPFMITVAEKVDAPIKLVFQDTSGVSILGLGDIIIPGILMALALRFDLYQYYKARIRQETVELKKEFPVPSSEETIKIAHVDYRRVKAPYIDSQGQWGTRFWTTKLGKSLPVPAATSATSATTFPKTYFYASIMGYAFGMVLAMTVLLIFRHGQPALLYLVPCVTGSLWFTGWVRGELTDMWNYTEDGSLDTEDVIVEEDGDGQVVAKAPRDSTPNEDALNGDGQTGARWERNPAGYTVFLLSITAPRHNAPKRD</sequence>
<evidence type="ECO:0000256" key="7">
    <source>
        <dbReference type="ARBA" id="ARBA00023136"/>
    </source>
</evidence>
<feature type="transmembrane region" description="Helical" evidence="9">
    <location>
        <begin position="240"/>
        <end position="257"/>
    </location>
</feature>
<proteinExistence type="inferred from homology"/>
<comment type="similarity">
    <text evidence="2">Belongs to the peptidase A22B family.</text>
</comment>
<dbReference type="GO" id="GO:0033619">
    <property type="term" value="P:membrane protein proteolysis"/>
    <property type="evidence" value="ECO:0007669"/>
    <property type="project" value="TreeGrafter"/>
</dbReference>
<dbReference type="GO" id="GO:0098553">
    <property type="term" value="C:lumenal side of endoplasmic reticulum membrane"/>
    <property type="evidence" value="ECO:0007669"/>
    <property type="project" value="TreeGrafter"/>
</dbReference>
<feature type="transmembrane region" description="Helical" evidence="9">
    <location>
        <begin position="461"/>
        <end position="479"/>
    </location>
</feature>
<evidence type="ECO:0000256" key="9">
    <source>
        <dbReference type="SAM" id="Phobius"/>
    </source>
</evidence>
<dbReference type="InterPro" id="IPR007369">
    <property type="entry name" value="Peptidase_A22B_SPP"/>
</dbReference>
<evidence type="ECO:0000256" key="5">
    <source>
        <dbReference type="ARBA" id="ARBA00022824"/>
    </source>
</evidence>
<feature type="region of interest" description="Disordered" evidence="8">
    <location>
        <begin position="63"/>
        <end position="84"/>
    </location>
</feature>
<keyword evidence="6 9" id="KW-1133">Transmembrane helix</keyword>
<keyword evidence="5" id="KW-0256">Endoplasmic reticulum</keyword>
<feature type="compositionally biased region" description="Basic and acidic residues" evidence="8">
    <location>
        <begin position="74"/>
        <end position="84"/>
    </location>
</feature>
<accession>A0AAN6N858</accession>
<organism evidence="10 11">
    <name type="scientific">Diplogelasinospora grovesii</name>
    <dbReference type="NCBI Taxonomy" id="303347"/>
    <lineage>
        <taxon>Eukaryota</taxon>
        <taxon>Fungi</taxon>
        <taxon>Dikarya</taxon>
        <taxon>Ascomycota</taxon>
        <taxon>Pezizomycotina</taxon>
        <taxon>Sordariomycetes</taxon>
        <taxon>Sordariomycetidae</taxon>
        <taxon>Sordariales</taxon>
        <taxon>Diplogelasinosporaceae</taxon>
        <taxon>Diplogelasinospora</taxon>
    </lineage>
</organism>
<dbReference type="SMART" id="SM00730">
    <property type="entry name" value="PSN"/>
    <property type="match status" value="1"/>
</dbReference>
<keyword evidence="4" id="KW-0378">Hydrolase</keyword>
<protein>
    <submittedName>
        <fullName evidence="10">Intramembrane protease 2</fullName>
    </submittedName>
</protein>
<dbReference type="Proteomes" id="UP001303473">
    <property type="component" value="Unassembled WGS sequence"/>
</dbReference>
<feature type="transmembrane region" description="Helical" evidence="9">
    <location>
        <begin position="433"/>
        <end position="455"/>
    </location>
</feature>
<name>A0AAN6N858_9PEZI</name>
<evidence type="ECO:0000256" key="6">
    <source>
        <dbReference type="ARBA" id="ARBA00022989"/>
    </source>
</evidence>
<evidence type="ECO:0000256" key="2">
    <source>
        <dbReference type="ARBA" id="ARBA00006859"/>
    </source>
</evidence>
<dbReference type="PANTHER" id="PTHR12174">
    <property type="entry name" value="SIGNAL PEPTIDE PEPTIDASE"/>
    <property type="match status" value="1"/>
</dbReference>
<evidence type="ECO:0000256" key="3">
    <source>
        <dbReference type="ARBA" id="ARBA00022692"/>
    </source>
</evidence>
<dbReference type="AlphaFoldDB" id="A0AAN6N858"/>
<feature type="transmembrane region" description="Helical" evidence="9">
    <location>
        <begin position="94"/>
        <end position="112"/>
    </location>
</feature>
<dbReference type="InterPro" id="IPR006639">
    <property type="entry name" value="Preselin/SPP"/>
</dbReference>
<feature type="transmembrane region" description="Helical" evidence="9">
    <location>
        <begin position="287"/>
        <end position="310"/>
    </location>
</feature>
<reference evidence="11" key="1">
    <citation type="journal article" date="2023" name="Mol. Phylogenet. Evol.">
        <title>Genome-scale phylogeny and comparative genomics of the fungal order Sordariales.</title>
        <authorList>
            <person name="Hensen N."/>
            <person name="Bonometti L."/>
            <person name="Westerberg I."/>
            <person name="Brannstrom I.O."/>
            <person name="Guillou S."/>
            <person name="Cros-Aarteil S."/>
            <person name="Calhoun S."/>
            <person name="Haridas S."/>
            <person name="Kuo A."/>
            <person name="Mondo S."/>
            <person name="Pangilinan J."/>
            <person name="Riley R."/>
            <person name="LaButti K."/>
            <person name="Andreopoulos B."/>
            <person name="Lipzen A."/>
            <person name="Chen C."/>
            <person name="Yan M."/>
            <person name="Daum C."/>
            <person name="Ng V."/>
            <person name="Clum A."/>
            <person name="Steindorff A."/>
            <person name="Ohm R.A."/>
            <person name="Martin F."/>
            <person name="Silar P."/>
            <person name="Natvig D.O."/>
            <person name="Lalanne C."/>
            <person name="Gautier V."/>
            <person name="Ament-Velasquez S.L."/>
            <person name="Kruys A."/>
            <person name="Hutchinson M.I."/>
            <person name="Powell A.J."/>
            <person name="Barry K."/>
            <person name="Miller A.N."/>
            <person name="Grigoriev I.V."/>
            <person name="Debuchy R."/>
            <person name="Gladieux P."/>
            <person name="Hiltunen Thoren M."/>
            <person name="Johannesson H."/>
        </authorList>
    </citation>
    <scope>NUCLEOTIDE SEQUENCE [LARGE SCALE GENOMIC DNA]</scope>
    <source>
        <strain evidence="11">CBS 340.73</strain>
    </source>
</reference>
<evidence type="ECO:0000313" key="10">
    <source>
        <dbReference type="EMBL" id="KAK3940590.1"/>
    </source>
</evidence>
<feature type="region of interest" description="Disordered" evidence="8">
    <location>
        <begin position="513"/>
        <end position="535"/>
    </location>
</feature>
<keyword evidence="11" id="KW-1185">Reference proteome</keyword>
<dbReference type="GO" id="GO:0042500">
    <property type="term" value="F:aspartic endopeptidase activity, intramembrane cleaving"/>
    <property type="evidence" value="ECO:0007669"/>
    <property type="project" value="InterPro"/>
</dbReference>
<dbReference type="PANTHER" id="PTHR12174:SF23">
    <property type="entry name" value="MINOR HISTOCOMPATIBILITY ANTIGEN H13"/>
    <property type="match status" value="1"/>
</dbReference>
<evidence type="ECO:0000256" key="4">
    <source>
        <dbReference type="ARBA" id="ARBA00022801"/>
    </source>
</evidence>
<evidence type="ECO:0000313" key="11">
    <source>
        <dbReference type="Proteomes" id="UP001303473"/>
    </source>
</evidence>
<evidence type="ECO:0000256" key="1">
    <source>
        <dbReference type="ARBA" id="ARBA00004477"/>
    </source>
</evidence>
<keyword evidence="10" id="KW-0645">Protease</keyword>
<gene>
    <name evidence="10" type="ORF">QBC46DRAFT_260573</name>
</gene>
<feature type="transmembrane region" description="Helical" evidence="9">
    <location>
        <begin position="330"/>
        <end position="353"/>
    </location>
</feature>
<comment type="subcellular location">
    <subcellularLocation>
        <location evidence="1">Endoplasmic reticulum membrane</location>
        <topology evidence="1">Multi-pass membrane protein</topology>
    </subcellularLocation>
</comment>
<keyword evidence="7 9" id="KW-0472">Membrane</keyword>
<evidence type="ECO:0000256" key="8">
    <source>
        <dbReference type="SAM" id="MobiDB-lite"/>
    </source>
</evidence>
<dbReference type="GO" id="GO:0098554">
    <property type="term" value="C:cytoplasmic side of endoplasmic reticulum membrane"/>
    <property type="evidence" value="ECO:0007669"/>
    <property type="project" value="TreeGrafter"/>
</dbReference>
<dbReference type="Pfam" id="PF04258">
    <property type="entry name" value="Peptidase_A22B"/>
    <property type="match status" value="1"/>
</dbReference>
<keyword evidence="3 9" id="KW-0812">Transmembrane</keyword>